<gene>
    <name evidence="8" type="ORF">HMPREF1872_00526</name>
</gene>
<dbReference type="PANTHER" id="PTHR24421:SF59">
    <property type="entry name" value="OXYGEN SENSOR HISTIDINE KINASE NREB"/>
    <property type="match status" value="1"/>
</dbReference>
<keyword evidence="4 8" id="KW-0418">Kinase</keyword>
<keyword evidence="6" id="KW-0472">Membrane</keyword>
<evidence type="ECO:0000256" key="2">
    <source>
        <dbReference type="ARBA" id="ARBA00012438"/>
    </source>
</evidence>
<keyword evidence="6" id="KW-0812">Transmembrane</keyword>
<protein>
    <recommendedName>
        <fullName evidence="2">histidine kinase</fullName>
        <ecNumber evidence="2">2.7.13.3</ecNumber>
    </recommendedName>
</protein>
<dbReference type="InterPro" id="IPR050482">
    <property type="entry name" value="Sensor_HK_TwoCompSys"/>
</dbReference>
<dbReference type="GO" id="GO:0046983">
    <property type="term" value="F:protein dimerization activity"/>
    <property type="evidence" value="ECO:0007669"/>
    <property type="project" value="InterPro"/>
</dbReference>
<proteinExistence type="predicted"/>
<dbReference type="GO" id="GO:0016020">
    <property type="term" value="C:membrane"/>
    <property type="evidence" value="ECO:0007669"/>
    <property type="project" value="InterPro"/>
</dbReference>
<evidence type="ECO:0000256" key="4">
    <source>
        <dbReference type="ARBA" id="ARBA00022777"/>
    </source>
</evidence>
<evidence type="ECO:0000256" key="5">
    <source>
        <dbReference type="ARBA" id="ARBA00023012"/>
    </source>
</evidence>
<dbReference type="EMBL" id="LSCV01000008">
    <property type="protein sequence ID" value="KXB42051.1"/>
    <property type="molecule type" value="Genomic_DNA"/>
</dbReference>
<accession>A0A133YFT2</accession>
<dbReference type="PANTHER" id="PTHR24421">
    <property type="entry name" value="NITRATE/NITRITE SENSOR PROTEIN NARX-RELATED"/>
    <property type="match status" value="1"/>
</dbReference>
<dbReference type="InterPro" id="IPR036890">
    <property type="entry name" value="HATPase_C_sf"/>
</dbReference>
<dbReference type="SUPFAM" id="SSF55874">
    <property type="entry name" value="ATPase domain of HSP90 chaperone/DNA topoisomerase II/histidine kinase"/>
    <property type="match status" value="1"/>
</dbReference>
<feature type="transmembrane region" description="Helical" evidence="6">
    <location>
        <begin position="77"/>
        <end position="103"/>
    </location>
</feature>
<evidence type="ECO:0000259" key="7">
    <source>
        <dbReference type="Pfam" id="PF07730"/>
    </source>
</evidence>
<comment type="catalytic activity">
    <reaction evidence="1">
        <text>ATP + protein L-histidine = ADP + protein N-phospho-L-histidine.</text>
        <dbReference type="EC" id="2.7.13.3"/>
    </reaction>
</comment>
<keyword evidence="3" id="KW-0808">Transferase</keyword>
<dbReference type="Proteomes" id="UP000070080">
    <property type="component" value="Unassembled WGS sequence"/>
</dbReference>
<sequence>MTSMNKFAISLRLLLISSLWALASYQANEFIVVEACISLILFSLAEISQIRTFTAKIIPLLCIAICLLISYKLPNLLFFLPCLILNIPNLFTLSICLIVSLLFAYSQLHNLALLILLSCFSLWAYLSEKNNESGTSEQSAYLQTIDVLQGANQKLNKLQAQLIAQQDKLIEQSFQKERLRLTSEIHDILGHQLTSCIVQLKALELTSPSYDFAQNLHLVSAQLQNAMQNVRKVIHSEHSKALNLETELKSICASFPNLEIDFRYSANCPLKAASIYSILSIVRECLTNTTKHSQAKNCKIYFQENNDSFSLFVADNGQTNNNPTHSDGIGLSGINRRVQEMQGKLNLCCVNGYRYFIQIPKEVNANENSHR</sequence>
<keyword evidence="6" id="KW-1133">Transmembrane helix</keyword>
<evidence type="ECO:0000256" key="3">
    <source>
        <dbReference type="ARBA" id="ARBA00022679"/>
    </source>
</evidence>
<keyword evidence="9" id="KW-1185">Reference proteome</keyword>
<evidence type="ECO:0000256" key="1">
    <source>
        <dbReference type="ARBA" id="ARBA00000085"/>
    </source>
</evidence>
<dbReference type="STRING" id="1497955.HMPREF1872_00526"/>
<organism evidence="8 9">
    <name type="scientific">Amygdalobacter nucleatus</name>
    <dbReference type="NCBI Taxonomy" id="3029274"/>
    <lineage>
        <taxon>Bacteria</taxon>
        <taxon>Bacillati</taxon>
        <taxon>Bacillota</taxon>
        <taxon>Clostridia</taxon>
        <taxon>Eubacteriales</taxon>
        <taxon>Oscillospiraceae</taxon>
        <taxon>Amygdalobacter</taxon>
    </lineage>
</organism>
<evidence type="ECO:0000313" key="8">
    <source>
        <dbReference type="EMBL" id="KXB42051.1"/>
    </source>
</evidence>
<dbReference type="Gene3D" id="1.20.5.1930">
    <property type="match status" value="1"/>
</dbReference>
<keyword evidence="5" id="KW-0902">Two-component regulatory system</keyword>
<dbReference type="InterPro" id="IPR011712">
    <property type="entry name" value="Sig_transdc_His_kin_sub3_dim/P"/>
</dbReference>
<dbReference type="Pfam" id="PF07730">
    <property type="entry name" value="HisKA_3"/>
    <property type="match status" value="1"/>
</dbReference>
<reference evidence="9" key="1">
    <citation type="submission" date="2016-01" db="EMBL/GenBank/DDBJ databases">
        <authorList>
            <person name="Mitreva M."/>
            <person name="Pepin K.H."/>
            <person name="Mihindukulasuriya K.A."/>
            <person name="Fulton R."/>
            <person name="Fronick C."/>
            <person name="O'Laughlin M."/>
            <person name="Miner T."/>
            <person name="Herter B."/>
            <person name="Rosa B.A."/>
            <person name="Cordes M."/>
            <person name="Tomlinson C."/>
            <person name="Wollam A."/>
            <person name="Palsikar V.B."/>
            <person name="Mardis E.R."/>
            <person name="Wilson R.K."/>
        </authorList>
    </citation>
    <scope>NUCLEOTIDE SEQUENCE [LARGE SCALE GENOMIC DNA]</scope>
    <source>
        <strain evidence="9">KA00274</strain>
    </source>
</reference>
<dbReference type="Gene3D" id="3.30.565.10">
    <property type="entry name" value="Histidine kinase-like ATPase, C-terminal domain"/>
    <property type="match status" value="1"/>
</dbReference>
<feature type="transmembrane region" description="Helical" evidence="6">
    <location>
        <begin position="110"/>
        <end position="126"/>
    </location>
</feature>
<comment type="caution">
    <text evidence="8">The sequence shown here is derived from an EMBL/GenBank/DDBJ whole genome shotgun (WGS) entry which is preliminary data.</text>
</comment>
<dbReference type="AlphaFoldDB" id="A0A133YFT2"/>
<dbReference type="GO" id="GO:0000155">
    <property type="term" value="F:phosphorelay sensor kinase activity"/>
    <property type="evidence" value="ECO:0007669"/>
    <property type="project" value="InterPro"/>
</dbReference>
<feature type="domain" description="Signal transduction histidine kinase subgroup 3 dimerisation and phosphoacceptor" evidence="7">
    <location>
        <begin position="177"/>
        <end position="238"/>
    </location>
</feature>
<dbReference type="OrthoDB" id="9781904at2"/>
<evidence type="ECO:0000313" key="9">
    <source>
        <dbReference type="Proteomes" id="UP000070080"/>
    </source>
</evidence>
<dbReference type="EC" id="2.7.13.3" evidence="2"/>
<feature type="transmembrane region" description="Helical" evidence="6">
    <location>
        <begin position="54"/>
        <end position="71"/>
    </location>
</feature>
<evidence type="ECO:0000256" key="6">
    <source>
        <dbReference type="SAM" id="Phobius"/>
    </source>
</evidence>
<name>A0A133YFT2_9FIRM</name>